<evidence type="ECO:0000313" key="2">
    <source>
        <dbReference type="EMBL" id="KAK4757447.1"/>
    </source>
</evidence>
<dbReference type="Gene3D" id="3.40.50.12670">
    <property type="match status" value="1"/>
</dbReference>
<dbReference type="Gene3D" id="3.40.50.1820">
    <property type="entry name" value="alpha/beta hydrolase"/>
    <property type="match status" value="1"/>
</dbReference>
<proteinExistence type="inferred from homology"/>
<evidence type="ECO:0008006" key="4">
    <source>
        <dbReference type="Google" id="ProtNLM"/>
    </source>
</evidence>
<dbReference type="FunFam" id="3.40.50.1820:FF:000072">
    <property type="entry name" value="Serine carboxypeptidase-like 19"/>
    <property type="match status" value="1"/>
</dbReference>
<evidence type="ECO:0000313" key="3">
    <source>
        <dbReference type="Proteomes" id="UP001345219"/>
    </source>
</evidence>
<dbReference type="GO" id="GO:0019748">
    <property type="term" value="P:secondary metabolic process"/>
    <property type="evidence" value="ECO:0007669"/>
    <property type="project" value="TreeGrafter"/>
</dbReference>
<dbReference type="Pfam" id="PF00450">
    <property type="entry name" value="Peptidase_S10"/>
    <property type="match status" value="1"/>
</dbReference>
<dbReference type="PANTHER" id="PTHR11802">
    <property type="entry name" value="SERINE PROTEASE FAMILY S10 SERINE CARBOXYPEPTIDASE"/>
    <property type="match status" value="1"/>
</dbReference>
<protein>
    <recommendedName>
        <fullName evidence="4">Serine carboxypeptidase-like 18</fullName>
    </recommendedName>
</protein>
<accession>A0AAN7K3D8</accession>
<reference evidence="2 3" key="1">
    <citation type="journal article" date="2023" name="Hortic Res">
        <title>Pangenome of water caltrop reveals structural variations and asymmetric subgenome divergence after allopolyploidization.</title>
        <authorList>
            <person name="Zhang X."/>
            <person name="Chen Y."/>
            <person name="Wang L."/>
            <person name="Yuan Y."/>
            <person name="Fang M."/>
            <person name="Shi L."/>
            <person name="Lu R."/>
            <person name="Comes H.P."/>
            <person name="Ma Y."/>
            <person name="Chen Y."/>
            <person name="Huang G."/>
            <person name="Zhou Y."/>
            <person name="Zheng Z."/>
            <person name="Qiu Y."/>
        </authorList>
    </citation>
    <scope>NUCLEOTIDE SEQUENCE [LARGE SCALE GENOMIC DNA]</scope>
    <source>
        <tissue evidence="2">Roots</tissue>
    </source>
</reference>
<dbReference type="FunFam" id="3.40.50.12670:FF:000002">
    <property type="entry name" value="Carboxypeptidase"/>
    <property type="match status" value="1"/>
</dbReference>
<dbReference type="PRINTS" id="PR00724">
    <property type="entry name" value="CRBOXYPTASEC"/>
</dbReference>
<dbReference type="EMBL" id="JAXIOK010000012">
    <property type="protein sequence ID" value="KAK4757447.1"/>
    <property type="molecule type" value="Genomic_DNA"/>
</dbReference>
<gene>
    <name evidence="2" type="ORF">SAY87_018748</name>
</gene>
<evidence type="ECO:0000256" key="1">
    <source>
        <dbReference type="ARBA" id="ARBA00009431"/>
    </source>
</evidence>
<sequence length="502" mass="56486">MASPLPYKSQDAGSRAGHHLDQFCILSSELVLFRAHGNNQTMGCLSQLALLLAFLGTAASQSIVEYLPGYSGKLPFKLETGYVSVDDSELFYYFIESQGNPMEDPIFLWLTGGPGCSSFSGLVYEIGPMEFDIQNYAGGLPRLRPYEYAWTKAASIIFVDSPVGTGFSYSTTAEGWYSSDSKSALQAYQFLRKWMLAHPKYLALQLFIGGDSYSGMIVPLVVKYVVQGNKDGVNPHFNLKGYLIGSPTTDSFINDNSKIVFAHRMALISDELYEAAKTSCHENYVYVDPSNTKCTATLAAIERCVKDLFKNDILEPKCAFASPKMNTEVGRRSALENPTSGFILSPPRIPDLWCRTFNYAMSYWWSNDAQVQKALNIRPGTVLDWKRCNKSLAYTKDIPSVVYVHRELSKLGLEVLVECGDRDMVVPYVGTVEWITSLNLTVADDWRPWLIDGQIAGYTKKYSENGFRLTYTTVKGAGHTAPEYYRRECYEMFNRWIHYYPI</sequence>
<dbReference type="AlphaFoldDB" id="A0AAN7K3D8"/>
<dbReference type="InterPro" id="IPR029058">
    <property type="entry name" value="AB_hydrolase_fold"/>
</dbReference>
<dbReference type="Proteomes" id="UP001345219">
    <property type="component" value="Chromosome 15"/>
</dbReference>
<comment type="caution">
    <text evidence="2">The sequence shown here is derived from an EMBL/GenBank/DDBJ whole genome shotgun (WGS) entry which is preliminary data.</text>
</comment>
<comment type="similarity">
    <text evidence="1">Belongs to the peptidase S10 family.</text>
</comment>
<organism evidence="2 3">
    <name type="scientific">Trapa incisa</name>
    <dbReference type="NCBI Taxonomy" id="236973"/>
    <lineage>
        <taxon>Eukaryota</taxon>
        <taxon>Viridiplantae</taxon>
        <taxon>Streptophyta</taxon>
        <taxon>Embryophyta</taxon>
        <taxon>Tracheophyta</taxon>
        <taxon>Spermatophyta</taxon>
        <taxon>Magnoliopsida</taxon>
        <taxon>eudicotyledons</taxon>
        <taxon>Gunneridae</taxon>
        <taxon>Pentapetalae</taxon>
        <taxon>rosids</taxon>
        <taxon>malvids</taxon>
        <taxon>Myrtales</taxon>
        <taxon>Lythraceae</taxon>
        <taxon>Trapa</taxon>
    </lineage>
</organism>
<dbReference type="GO" id="GO:0016747">
    <property type="term" value="F:acyltransferase activity, transferring groups other than amino-acyl groups"/>
    <property type="evidence" value="ECO:0007669"/>
    <property type="project" value="TreeGrafter"/>
</dbReference>
<dbReference type="GO" id="GO:0004185">
    <property type="term" value="F:serine-type carboxypeptidase activity"/>
    <property type="evidence" value="ECO:0007669"/>
    <property type="project" value="InterPro"/>
</dbReference>
<keyword evidence="3" id="KW-1185">Reference proteome</keyword>
<dbReference type="PANTHER" id="PTHR11802:SF377">
    <property type="entry name" value="SERINE CARBOXYPEPTIDASE-LIKE 18"/>
    <property type="match status" value="1"/>
</dbReference>
<dbReference type="GO" id="GO:0006508">
    <property type="term" value="P:proteolysis"/>
    <property type="evidence" value="ECO:0007669"/>
    <property type="project" value="InterPro"/>
</dbReference>
<name>A0AAN7K3D8_9MYRT</name>
<dbReference type="InterPro" id="IPR001563">
    <property type="entry name" value="Peptidase_S10"/>
</dbReference>
<dbReference type="SUPFAM" id="SSF53474">
    <property type="entry name" value="alpha/beta-Hydrolases"/>
    <property type="match status" value="1"/>
</dbReference>